<keyword evidence="2" id="KW-1185">Reference proteome</keyword>
<evidence type="ECO:0000313" key="2">
    <source>
        <dbReference type="Proteomes" id="UP001482231"/>
    </source>
</evidence>
<proteinExistence type="predicted"/>
<organism evidence="1 2">
    <name type="scientific">Thiobacter aerophilum</name>
    <dbReference type="NCBI Taxonomy" id="3121275"/>
    <lineage>
        <taxon>Bacteria</taxon>
        <taxon>Pseudomonadati</taxon>
        <taxon>Pseudomonadota</taxon>
        <taxon>Betaproteobacteria</taxon>
        <taxon>Burkholderiales</taxon>
        <taxon>Thiobacteraceae</taxon>
        <taxon>Thiobacter</taxon>
    </lineage>
</organism>
<accession>A0ABV0EED8</accession>
<dbReference type="EMBL" id="JBAJEX010000001">
    <property type="protein sequence ID" value="MEO1766182.1"/>
    <property type="molecule type" value="Genomic_DNA"/>
</dbReference>
<sequence>MDNHTHSISLTISEFLLPPIEDGLVMGARSPIGPLAMSRALALLSTTAYRHLAVEDDVVSGILIREAILRKLDEGELVAVVLRNIKPFMAADEIIHLRLEVSTHIEINRL</sequence>
<gene>
    <name evidence="1" type="ORF">V6E02_03000</name>
</gene>
<name>A0ABV0EED8_9BURK</name>
<dbReference type="RefSeq" id="WP_347306983.1">
    <property type="nucleotide sequence ID" value="NZ_JBAJEX010000001.1"/>
</dbReference>
<comment type="caution">
    <text evidence="1">The sequence shown here is derived from an EMBL/GenBank/DDBJ whole genome shotgun (WGS) entry which is preliminary data.</text>
</comment>
<dbReference type="Proteomes" id="UP001482231">
    <property type="component" value="Unassembled WGS sequence"/>
</dbReference>
<protein>
    <submittedName>
        <fullName evidence="1">Uncharacterized protein</fullName>
    </submittedName>
</protein>
<evidence type="ECO:0000313" key="1">
    <source>
        <dbReference type="EMBL" id="MEO1766182.1"/>
    </source>
</evidence>
<reference evidence="1 2" key="1">
    <citation type="submission" date="2024-02" db="EMBL/GenBank/DDBJ databases">
        <title>New thermophilic sulfur-oxidizing bacteria from a hot springs of the Uzon caldera (Kamchatka, Russia).</title>
        <authorList>
            <person name="Dukat A.M."/>
            <person name="Elcheninov A.G."/>
            <person name="Frolov E.N."/>
        </authorList>
    </citation>
    <scope>NUCLEOTIDE SEQUENCE [LARGE SCALE GENOMIC DNA]</scope>
    <source>
        <strain evidence="1 2">AK1</strain>
    </source>
</reference>